<dbReference type="AlphaFoldDB" id="A0A4Q7J5K7"/>
<dbReference type="PANTHER" id="PTHR42779:SF1">
    <property type="entry name" value="PROTEIN YNJB"/>
    <property type="match status" value="1"/>
</dbReference>
<proteinExistence type="predicted"/>
<evidence type="ECO:0000313" key="3">
    <source>
        <dbReference type="Proteomes" id="UP000292003"/>
    </source>
</evidence>
<dbReference type="RefSeq" id="WP_130477065.1">
    <property type="nucleotide sequence ID" value="NZ_SFCC01000010.1"/>
</dbReference>
<dbReference type="OrthoDB" id="3239593at2"/>
<keyword evidence="1" id="KW-0732">Signal</keyword>
<evidence type="ECO:0000256" key="1">
    <source>
        <dbReference type="SAM" id="SignalP"/>
    </source>
</evidence>
<gene>
    <name evidence="2" type="ORF">EWH70_20400</name>
</gene>
<accession>A0A4Q7J5K7</accession>
<feature type="chain" id="PRO_5039630188" evidence="1">
    <location>
        <begin position="25"/>
        <end position="405"/>
    </location>
</feature>
<dbReference type="PANTHER" id="PTHR42779">
    <property type="entry name" value="PROTEIN YNJB"/>
    <property type="match status" value="1"/>
</dbReference>
<dbReference type="Gene3D" id="3.40.190.10">
    <property type="entry name" value="Periplasmic binding protein-like II"/>
    <property type="match status" value="2"/>
</dbReference>
<reference evidence="2 3" key="1">
    <citation type="submission" date="2019-02" db="EMBL/GenBank/DDBJ databases">
        <title>Draft genome sequence of Amycolatopsis sp. 8-3EHSu isolated from roots of Suaeda maritima.</title>
        <authorList>
            <person name="Duangmal K."/>
            <person name="Chantavorakit T."/>
        </authorList>
    </citation>
    <scope>NUCLEOTIDE SEQUENCE [LARGE SCALE GENOMIC DNA]</scope>
    <source>
        <strain evidence="2 3">8-3EHSu</strain>
    </source>
</reference>
<dbReference type="EMBL" id="SFCC01000010">
    <property type="protein sequence ID" value="RZQ61972.1"/>
    <property type="molecule type" value="Genomic_DNA"/>
</dbReference>
<organism evidence="2 3">
    <name type="scientific">Amycolatopsis suaedae</name>
    <dbReference type="NCBI Taxonomy" id="2510978"/>
    <lineage>
        <taxon>Bacteria</taxon>
        <taxon>Bacillati</taxon>
        <taxon>Actinomycetota</taxon>
        <taxon>Actinomycetes</taxon>
        <taxon>Pseudonocardiales</taxon>
        <taxon>Pseudonocardiaceae</taxon>
        <taxon>Amycolatopsis</taxon>
    </lineage>
</organism>
<protein>
    <submittedName>
        <fullName evidence="2">Extracellular solute-binding protein</fullName>
    </submittedName>
</protein>
<dbReference type="SUPFAM" id="SSF53850">
    <property type="entry name" value="Periplasmic binding protein-like II"/>
    <property type="match status" value="1"/>
</dbReference>
<dbReference type="PROSITE" id="PS51257">
    <property type="entry name" value="PROKAR_LIPOPROTEIN"/>
    <property type="match status" value="1"/>
</dbReference>
<dbReference type="Proteomes" id="UP000292003">
    <property type="component" value="Unassembled WGS sequence"/>
</dbReference>
<dbReference type="InterPro" id="IPR006059">
    <property type="entry name" value="SBP"/>
</dbReference>
<sequence>MHRRSGPRIVALVAVAGLIATACGAPGGQQAEQVGAGSVPAKPSAPVSLNILDIAGNLQLTKPMIENFKAANPDVIGNITYSTAPAPSMAGKLKAEQDGGVAQTHLVLSGTDGLSAGIAQGVLTKILPDFADRFPGLLDNYLPPAAAMQQLADGHGVEVVYYPSGPLLEYNPAAVPQVPDSPRTLLEWARANPGRFQYANPANSGPGRTFLMGLPYLLGDVNPKDPENGWEKTWAFLKELGQYVDYYPSGTTEVMKNLASGSVNMVMSTTGWDINPRVLGTVPDTVKVGMMQPMTWVTDAQYVLVPKGLSADQLSAILLLIQWMLKPDQQAIAYDKGYFYPGPAVKGVTLDMAPRESRDVIARFGRPEYERWIEQYPKQPSLSASEQVKAFDRWNREVGGGKVKK</sequence>
<keyword evidence="3" id="KW-1185">Reference proteome</keyword>
<name>A0A4Q7J5K7_9PSEU</name>
<comment type="caution">
    <text evidence="2">The sequence shown here is derived from an EMBL/GenBank/DDBJ whole genome shotgun (WGS) entry which is preliminary data.</text>
</comment>
<feature type="signal peptide" evidence="1">
    <location>
        <begin position="1"/>
        <end position="24"/>
    </location>
</feature>
<dbReference type="Pfam" id="PF13416">
    <property type="entry name" value="SBP_bac_8"/>
    <property type="match status" value="1"/>
</dbReference>
<evidence type="ECO:0000313" key="2">
    <source>
        <dbReference type="EMBL" id="RZQ61972.1"/>
    </source>
</evidence>